<dbReference type="RefSeq" id="XP_013761623.1">
    <property type="nucleotide sequence ID" value="XM_013906169.1"/>
</dbReference>
<evidence type="ECO:0000256" key="5">
    <source>
        <dbReference type="ARBA" id="ARBA00023136"/>
    </source>
</evidence>
<reference evidence="7 8" key="1">
    <citation type="submission" date="2010-05" db="EMBL/GenBank/DDBJ databases">
        <title>The Genome Sequence of Thecamonas trahens ATCC 50062.</title>
        <authorList>
            <consortium name="The Broad Institute Genome Sequencing Platform"/>
            <person name="Russ C."/>
            <person name="Cuomo C."/>
            <person name="Shea T."/>
            <person name="Young S.K."/>
            <person name="Zeng Q."/>
            <person name="Koehrsen M."/>
            <person name="Haas B."/>
            <person name="Borodovsky M."/>
            <person name="Guigo R."/>
            <person name="Alvarado L."/>
            <person name="Berlin A."/>
            <person name="Bochicchio J."/>
            <person name="Borenstein D."/>
            <person name="Chapman S."/>
            <person name="Chen Z."/>
            <person name="Freedman E."/>
            <person name="Gellesch M."/>
            <person name="Goldberg J."/>
            <person name="Griggs A."/>
            <person name="Gujja S."/>
            <person name="Heilman E."/>
            <person name="Heiman D."/>
            <person name="Hepburn T."/>
            <person name="Howarth C."/>
            <person name="Jen D."/>
            <person name="Larson L."/>
            <person name="Mehta T."/>
            <person name="Park D."/>
            <person name="Pearson M."/>
            <person name="Roberts A."/>
            <person name="Saif S."/>
            <person name="Shenoy N."/>
            <person name="Sisk P."/>
            <person name="Stolte C."/>
            <person name="Sykes S."/>
            <person name="Thomson T."/>
            <person name="Walk T."/>
            <person name="White J."/>
            <person name="Yandava C."/>
            <person name="Burger G."/>
            <person name="Gray M.W."/>
            <person name="Holland P.W.H."/>
            <person name="King N."/>
            <person name="Lang F.B.F."/>
            <person name="Roger A.J."/>
            <person name="Ruiz-Trillo I."/>
            <person name="Lander E."/>
            <person name="Nusbaum C."/>
        </authorList>
    </citation>
    <scope>NUCLEOTIDE SEQUENCE [LARGE SCALE GENOMIC DNA]</scope>
    <source>
        <strain evidence="7 8">ATCC 50062</strain>
    </source>
</reference>
<evidence type="ECO:0008006" key="9">
    <source>
        <dbReference type="Google" id="ProtNLM"/>
    </source>
</evidence>
<dbReference type="PANTHER" id="PTHR12841">
    <property type="entry name" value="PROTEIN UNC-50 HOMOLOG"/>
    <property type="match status" value="1"/>
</dbReference>
<feature type="transmembrane region" description="Helical" evidence="6">
    <location>
        <begin position="216"/>
        <end position="233"/>
    </location>
</feature>
<dbReference type="PANTHER" id="PTHR12841:SF6">
    <property type="entry name" value="PROTEIN UNC-50 HOMOLOG"/>
    <property type="match status" value="1"/>
</dbReference>
<comment type="subcellular location">
    <subcellularLocation>
        <location evidence="1">Membrane</location>
        <topology evidence="1">Multi-pass membrane protein</topology>
    </subcellularLocation>
</comment>
<keyword evidence="5 6" id="KW-0472">Membrane</keyword>
<dbReference type="Proteomes" id="UP000054408">
    <property type="component" value="Unassembled WGS sequence"/>
</dbReference>
<dbReference type="STRING" id="461836.A0A0L0DTE4"/>
<accession>A0A0L0DTE4</accession>
<evidence type="ECO:0000256" key="3">
    <source>
        <dbReference type="ARBA" id="ARBA00022692"/>
    </source>
</evidence>
<comment type="similarity">
    <text evidence="2">Belongs to the unc-50 family.</text>
</comment>
<evidence type="ECO:0000313" key="8">
    <source>
        <dbReference type="Proteomes" id="UP000054408"/>
    </source>
</evidence>
<dbReference type="AlphaFoldDB" id="A0A0L0DTE4"/>
<dbReference type="Pfam" id="PF05216">
    <property type="entry name" value="UNC-50"/>
    <property type="match status" value="1"/>
</dbReference>
<feature type="transmembrane region" description="Helical" evidence="6">
    <location>
        <begin position="99"/>
        <end position="123"/>
    </location>
</feature>
<feature type="transmembrane region" description="Helical" evidence="6">
    <location>
        <begin position="245"/>
        <end position="275"/>
    </location>
</feature>
<feature type="transmembrane region" description="Helical" evidence="6">
    <location>
        <begin position="69"/>
        <end position="87"/>
    </location>
</feature>
<evidence type="ECO:0000256" key="2">
    <source>
        <dbReference type="ARBA" id="ARBA00006293"/>
    </source>
</evidence>
<protein>
    <recommendedName>
        <fullName evidence="9">UNC-50 family protein</fullName>
    </recommendedName>
</protein>
<evidence type="ECO:0000256" key="4">
    <source>
        <dbReference type="ARBA" id="ARBA00022989"/>
    </source>
</evidence>
<evidence type="ECO:0000313" key="7">
    <source>
        <dbReference type="EMBL" id="KNC54723.1"/>
    </source>
</evidence>
<feature type="transmembrane region" description="Helical" evidence="6">
    <location>
        <begin position="184"/>
        <end position="204"/>
    </location>
</feature>
<evidence type="ECO:0000256" key="1">
    <source>
        <dbReference type="ARBA" id="ARBA00004141"/>
    </source>
</evidence>
<dbReference type="eggNOG" id="KOG3012">
    <property type="taxonomic scope" value="Eukaryota"/>
</dbReference>
<dbReference type="GO" id="GO:0000139">
    <property type="term" value="C:Golgi membrane"/>
    <property type="evidence" value="ECO:0007669"/>
    <property type="project" value="TreeGrafter"/>
</dbReference>
<proteinExistence type="inferred from homology"/>
<name>A0A0L0DTE4_THETB</name>
<dbReference type="OMA" id="YRNFMYR"/>
<dbReference type="EMBL" id="GL349438">
    <property type="protein sequence ID" value="KNC54723.1"/>
    <property type="molecule type" value="Genomic_DNA"/>
</dbReference>
<sequence>MELPGNFRSGYRSSSVVPEYFRRMIKPKQMDFEYAMWQMFHLCVAPRKVFRNMVYHKHASDHWARDDPAFVVVSVAFLTIASLAYGIAFRASLWAVLKLLLWSVFVDFVAVGMLVATVGWWVANTFLRSDDGASLEAASNERLTSLTLGADPLYGEFPGGSGPPPAMRSPKVEWLYAFDIHCNAFFPLFVVLYVVQFALLFLILSNSIVAPLVSNALYVIATLFYYYITFLGYSELSFLSRTNVFLYPAVVFVILFTILTLLQYNISAAVFSFYFA</sequence>
<dbReference type="OrthoDB" id="10027013at2759"/>
<dbReference type="GeneID" id="25561319"/>
<organism evidence="7 8">
    <name type="scientific">Thecamonas trahens ATCC 50062</name>
    <dbReference type="NCBI Taxonomy" id="461836"/>
    <lineage>
        <taxon>Eukaryota</taxon>
        <taxon>Apusozoa</taxon>
        <taxon>Apusomonadida</taxon>
        <taxon>Apusomonadidae</taxon>
        <taxon>Thecamonas</taxon>
    </lineage>
</organism>
<keyword evidence="8" id="KW-1185">Reference proteome</keyword>
<dbReference type="InterPro" id="IPR007881">
    <property type="entry name" value="UNC-50"/>
</dbReference>
<gene>
    <name evidence="7" type="ORF">AMSG_01573</name>
</gene>
<keyword evidence="4 6" id="KW-1133">Transmembrane helix</keyword>
<evidence type="ECO:0000256" key="6">
    <source>
        <dbReference type="SAM" id="Phobius"/>
    </source>
</evidence>
<keyword evidence="3 6" id="KW-0812">Transmembrane</keyword>